<evidence type="ECO:0000259" key="2">
    <source>
        <dbReference type="PROSITE" id="PS51782"/>
    </source>
</evidence>
<evidence type="ECO:0000313" key="4">
    <source>
        <dbReference type="Proteomes" id="UP000199372"/>
    </source>
</evidence>
<name>A0A1H8GNI6_9RHOB</name>
<organism evidence="3 4">
    <name type="scientific">Palleronia pelagia</name>
    <dbReference type="NCBI Taxonomy" id="387096"/>
    <lineage>
        <taxon>Bacteria</taxon>
        <taxon>Pseudomonadati</taxon>
        <taxon>Pseudomonadota</taxon>
        <taxon>Alphaproteobacteria</taxon>
        <taxon>Rhodobacterales</taxon>
        <taxon>Roseobacteraceae</taxon>
        <taxon>Palleronia</taxon>
    </lineage>
</organism>
<dbReference type="SUPFAM" id="SSF54106">
    <property type="entry name" value="LysM domain"/>
    <property type="match status" value="1"/>
</dbReference>
<dbReference type="Pfam" id="PF01476">
    <property type="entry name" value="LysM"/>
    <property type="match status" value="2"/>
</dbReference>
<dbReference type="PANTHER" id="PTHR21666">
    <property type="entry name" value="PEPTIDASE-RELATED"/>
    <property type="match status" value="1"/>
</dbReference>
<feature type="region of interest" description="Disordered" evidence="1">
    <location>
        <begin position="137"/>
        <end position="167"/>
    </location>
</feature>
<feature type="compositionally biased region" description="Polar residues" evidence="1">
    <location>
        <begin position="149"/>
        <end position="167"/>
    </location>
</feature>
<evidence type="ECO:0000256" key="1">
    <source>
        <dbReference type="SAM" id="MobiDB-lite"/>
    </source>
</evidence>
<dbReference type="InterPro" id="IPR016047">
    <property type="entry name" value="M23ase_b-sheet_dom"/>
</dbReference>
<feature type="compositionally biased region" description="Low complexity" evidence="1">
    <location>
        <begin position="137"/>
        <end position="148"/>
    </location>
</feature>
<protein>
    <submittedName>
        <fullName evidence="3">Murein DD-endopeptidase MepM and murein hydrolase activator NlpD, contain LysM domain</fullName>
    </submittedName>
</protein>
<dbReference type="PANTHER" id="PTHR21666:SF270">
    <property type="entry name" value="MUREIN HYDROLASE ACTIVATOR ENVC"/>
    <property type="match status" value="1"/>
</dbReference>
<accession>A0A1H8GNI6</accession>
<gene>
    <name evidence="3" type="ORF">SAMN04488011_104145</name>
</gene>
<keyword evidence="3" id="KW-0378">Hydrolase</keyword>
<dbReference type="CDD" id="cd12797">
    <property type="entry name" value="M23_peptidase"/>
    <property type="match status" value="1"/>
</dbReference>
<dbReference type="InterPro" id="IPR036779">
    <property type="entry name" value="LysM_dom_sf"/>
</dbReference>
<dbReference type="SUPFAM" id="SSF51261">
    <property type="entry name" value="Duplicated hybrid motif"/>
    <property type="match status" value="1"/>
</dbReference>
<keyword evidence="4" id="KW-1185">Reference proteome</keyword>
<dbReference type="AlphaFoldDB" id="A0A1H8GNI6"/>
<dbReference type="InterPro" id="IPR011055">
    <property type="entry name" value="Dup_hybrid_motif"/>
</dbReference>
<reference evidence="4" key="1">
    <citation type="submission" date="2016-10" db="EMBL/GenBank/DDBJ databases">
        <authorList>
            <person name="Varghese N."/>
            <person name="Submissions S."/>
        </authorList>
    </citation>
    <scope>NUCLEOTIDE SEQUENCE [LARGE SCALE GENOMIC DNA]</scope>
    <source>
        <strain evidence="4">DSM 26893</strain>
    </source>
</reference>
<feature type="region of interest" description="Disordered" evidence="1">
    <location>
        <begin position="251"/>
        <end position="305"/>
    </location>
</feature>
<dbReference type="OrthoDB" id="9795421at2"/>
<proteinExistence type="predicted"/>
<dbReference type="InterPro" id="IPR018392">
    <property type="entry name" value="LysM"/>
</dbReference>
<dbReference type="Pfam" id="PF01551">
    <property type="entry name" value="Peptidase_M23"/>
    <property type="match status" value="1"/>
</dbReference>
<dbReference type="PROSITE" id="PS51782">
    <property type="entry name" value="LYSM"/>
    <property type="match status" value="1"/>
</dbReference>
<dbReference type="Proteomes" id="UP000199372">
    <property type="component" value="Unassembled WGS sequence"/>
</dbReference>
<dbReference type="Gene3D" id="2.70.70.10">
    <property type="entry name" value="Glucose Permease (Domain IIA)"/>
    <property type="match status" value="1"/>
</dbReference>
<evidence type="ECO:0000313" key="3">
    <source>
        <dbReference type="EMBL" id="SEN45400.1"/>
    </source>
</evidence>
<dbReference type="GO" id="GO:0004222">
    <property type="term" value="F:metalloendopeptidase activity"/>
    <property type="evidence" value="ECO:0007669"/>
    <property type="project" value="TreeGrafter"/>
</dbReference>
<feature type="domain" description="LysM" evidence="2">
    <location>
        <begin position="200"/>
        <end position="244"/>
    </location>
</feature>
<dbReference type="SMART" id="SM00257">
    <property type="entry name" value="LysM"/>
    <property type="match status" value="2"/>
</dbReference>
<sequence length="418" mass="43461">MKARPQARGHEAVNTTFRLGRGHGATRLTLCAGLALALAGCDSSGQLDFDLRDNLGDAFDTSPAVRMAVADRPRPDNRGVISYPSYQVAVARRGDTVQDVAARVGLPAGELASYNGLPMDVTLRRGEIVALPRRVAEPSAATGAPAPASQTGSVTTAALPSTGGVTTQSLEDRANAAINRGESVSGPTAAPAPSQGAEPQRHRVARGETAYGIARQYGVPVSALGEWNGLGSDLTVREGQFLIIPVVTRVESPGESRPGDGSVAPTPPSAAAPLPQDESPETAEEDVPDAPDVGQTTTTAQSGGRFLYPVTGSIIRPYRKGRNDGIDIAATPGTPVKAADAGTVAAITRDTDQVPILVLRHPGNVLTVYAGVEGINVEKGDSISRGQVVARVRDTDPSFLHFEVREGFESVDPVSYLQ</sequence>
<feature type="region of interest" description="Disordered" evidence="1">
    <location>
        <begin position="180"/>
        <end position="206"/>
    </location>
</feature>
<dbReference type="CDD" id="cd00118">
    <property type="entry name" value="LysM"/>
    <property type="match status" value="1"/>
</dbReference>
<dbReference type="EMBL" id="FOCM01000004">
    <property type="protein sequence ID" value="SEN45400.1"/>
    <property type="molecule type" value="Genomic_DNA"/>
</dbReference>
<feature type="compositionally biased region" description="Acidic residues" evidence="1">
    <location>
        <begin position="278"/>
        <end position="289"/>
    </location>
</feature>
<dbReference type="InterPro" id="IPR050570">
    <property type="entry name" value="Cell_wall_metabolism_enzyme"/>
</dbReference>
<dbReference type="Gene3D" id="3.10.350.10">
    <property type="entry name" value="LysM domain"/>
    <property type="match status" value="1"/>
</dbReference>